<accession>T0HUY1</accession>
<evidence type="ECO:0000313" key="2">
    <source>
        <dbReference type="Proteomes" id="UP000015531"/>
    </source>
</evidence>
<reference evidence="1 2" key="1">
    <citation type="journal article" date="2013" name="Genome Announc.">
        <title>Draft Genome Sequence of Sphingobium lactosutens Strain DS20T, Isolated from a Hexachlorocyclohexane Dumpsite.</title>
        <authorList>
            <person name="Kumar R."/>
            <person name="Dwivedi V."/>
            <person name="Negi V."/>
            <person name="Khurana J.P."/>
            <person name="Lal R."/>
        </authorList>
    </citation>
    <scope>NUCLEOTIDE SEQUENCE [LARGE SCALE GENOMIC DNA]</scope>
    <source>
        <strain evidence="1 2">DS20</strain>
    </source>
</reference>
<dbReference type="InterPro" id="IPR047111">
    <property type="entry name" value="YbaP-like"/>
</dbReference>
<dbReference type="EMBL" id="ATDP01000081">
    <property type="protein sequence ID" value="EQB15968.1"/>
    <property type="molecule type" value="Genomic_DNA"/>
</dbReference>
<dbReference type="PANTHER" id="PTHR40590:SF1">
    <property type="entry name" value="CYTOPLASMIC PROTEIN"/>
    <property type="match status" value="1"/>
</dbReference>
<dbReference type="CDD" id="cd14789">
    <property type="entry name" value="Tiki"/>
    <property type="match status" value="1"/>
</dbReference>
<dbReference type="PATRIC" id="fig|1331060.3.peg.1835"/>
<dbReference type="Proteomes" id="UP000015531">
    <property type="component" value="Unassembled WGS sequence"/>
</dbReference>
<dbReference type="AlphaFoldDB" id="T0HUY1"/>
<sequence length="339" mass="36773">MVLFARNLASRLGAWQEQGQGEAAANRVKALALRARAAHGWRMTIFSTLLRAAAVAFLLAGGHAQARSDDVATPALWRVSDADTSIYLFGTVHVMKPGVSWFDGKVKRAFDASDELVLEIIEPDDPRALGTTMAGMALAKDGVKLSDRLSPPARTAYQAAMEANGMPWQSFEIFNPWMPGMALSVAPLARAGFRTDLGAEKILRAAATDAGKRVDALETIEQQIGFFAGLPMDQQVSFLNATVDGLPDLDKSFDSLLRYWKAGQPDKLAREMNESLEATPELARVLLTDRNANWARWIKARLDRPGTVFVAVGAGHLAGKGSVQEQLGTLDIKVSRVKD</sequence>
<name>T0HUY1_9SPHN</name>
<proteinExistence type="predicted"/>
<evidence type="ECO:0000313" key="1">
    <source>
        <dbReference type="EMBL" id="EQB15968.1"/>
    </source>
</evidence>
<protein>
    <submittedName>
        <fullName evidence="1">Conjugative transfer protein GumN</fullName>
    </submittedName>
</protein>
<dbReference type="Pfam" id="PF01963">
    <property type="entry name" value="TraB_PrgY_gumN"/>
    <property type="match status" value="1"/>
</dbReference>
<organism evidence="1 2">
    <name type="scientific">Sphingobium lactosutens DS20</name>
    <dbReference type="NCBI Taxonomy" id="1331060"/>
    <lineage>
        <taxon>Bacteria</taxon>
        <taxon>Pseudomonadati</taxon>
        <taxon>Pseudomonadota</taxon>
        <taxon>Alphaproteobacteria</taxon>
        <taxon>Sphingomonadales</taxon>
        <taxon>Sphingomonadaceae</taxon>
        <taxon>Sphingobium</taxon>
    </lineage>
</organism>
<keyword evidence="2" id="KW-1185">Reference proteome</keyword>
<dbReference type="InterPro" id="IPR002816">
    <property type="entry name" value="TraB/PrgY/GumN_fam"/>
</dbReference>
<dbReference type="eggNOG" id="COG3735">
    <property type="taxonomic scope" value="Bacteria"/>
</dbReference>
<gene>
    <name evidence="1" type="ORF">RLDS_09635</name>
</gene>
<comment type="caution">
    <text evidence="1">The sequence shown here is derived from an EMBL/GenBank/DDBJ whole genome shotgun (WGS) entry which is preliminary data.</text>
</comment>
<dbReference type="PANTHER" id="PTHR40590">
    <property type="entry name" value="CYTOPLASMIC PROTEIN-RELATED"/>
    <property type="match status" value="1"/>
</dbReference>